<dbReference type="AlphaFoldDB" id="A0A6J5DCN6"/>
<gene>
    <name evidence="1" type="ORF">LMG29739_01236</name>
</gene>
<keyword evidence="2" id="KW-1185">Reference proteome</keyword>
<dbReference type="RefSeq" id="WP_175109928.1">
    <property type="nucleotide sequence ID" value="NZ_CADIKF010000006.1"/>
</dbReference>
<organism evidence="1 2">
    <name type="scientific">Paraburkholderia solisilvae</name>
    <dbReference type="NCBI Taxonomy" id="624376"/>
    <lineage>
        <taxon>Bacteria</taxon>
        <taxon>Pseudomonadati</taxon>
        <taxon>Pseudomonadota</taxon>
        <taxon>Betaproteobacteria</taxon>
        <taxon>Burkholderiales</taxon>
        <taxon>Burkholderiaceae</taxon>
        <taxon>Paraburkholderia</taxon>
    </lineage>
</organism>
<protein>
    <recommendedName>
        <fullName evidence="3">DUF3564 domain-containing protein</fullName>
    </recommendedName>
</protein>
<dbReference type="EMBL" id="CADIKF010000006">
    <property type="protein sequence ID" value="CAB3751147.1"/>
    <property type="molecule type" value="Genomic_DNA"/>
</dbReference>
<evidence type="ECO:0000313" key="2">
    <source>
        <dbReference type="Proteomes" id="UP000494329"/>
    </source>
</evidence>
<reference evidence="1 2" key="1">
    <citation type="submission" date="2020-04" db="EMBL/GenBank/DDBJ databases">
        <authorList>
            <person name="De Canck E."/>
        </authorList>
    </citation>
    <scope>NUCLEOTIDE SEQUENCE [LARGE SCALE GENOMIC DNA]</scope>
    <source>
        <strain evidence="1 2">LMG 29739</strain>
    </source>
</reference>
<proteinExistence type="predicted"/>
<sequence>MRITVHLDTFNCSEPSTYAILWLDTHARKWSREGHAGIDLPEWGRYSCASGNTRIAGQHGGASQCVLEGLDLSASAGPFEGESGRALWHPCAPHAAVQGQWHVQCIDETVEPPESSVFADDEFVPDNPFGLT</sequence>
<dbReference type="Proteomes" id="UP000494329">
    <property type="component" value="Unassembled WGS sequence"/>
</dbReference>
<dbReference type="Pfam" id="PF12087">
    <property type="entry name" value="DUF3564"/>
    <property type="match status" value="1"/>
</dbReference>
<evidence type="ECO:0008006" key="3">
    <source>
        <dbReference type="Google" id="ProtNLM"/>
    </source>
</evidence>
<accession>A0A6J5DCN6</accession>
<dbReference type="InterPro" id="IPR021947">
    <property type="entry name" value="DUF3564"/>
</dbReference>
<evidence type="ECO:0000313" key="1">
    <source>
        <dbReference type="EMBL" id="CAB3751147.1"/>
    </source>
</evidence>
<name>A0A6J5DCN6_9BURK</name>